<proteinExistence type="predicted"/>
<reference evidence="1 2" key="1">
    <citation type="submission" date="2016-11" db="EMBL/GenBank/DDBJ databases">
        <authorList>
            <person name="Jaros S."/>
            <person name="Januszkiewicz K."/>
            <person name="Wedrychowicz H."/>
        </authorList>
    </citation>
    <scope>NUCLEOTIDE SEQUENCE [LARGE SCALE GENOMIC DNA]</scope>
    <source>
        <strain evidence="1 2">GAS138</strain>
    </source>
</reference>
<dbReference type="AlphaFoldDB" id="A0A1M5QQR7"/>
<name>A0A1M5QQR7_9BRAD</name>
<gene>
    <name evidence="1" type="ORF">SAMN05443248_3917</name>
</gene>
<dbReference type="Proteomes" id="UP000189796">
    <property type="component" value="Chromosome I"/>
</dbReference>
<sequence length="64" mass="7370">MRNSSQRLQNGAAKRCAVCDGKFGLIRYYTWRNAVCSKTCVERFKAREVGDRRWLGQLEGAFLP</sequence>
<protein>
    <submittedName>
        <fullName evidence="1">Uncharacterized protein</fullName>
    </submittedName>
</protein>
<evidence type="ECO:0000313" key="2">
    <source>
        <dbReference type="Proteomes" id="UP000189796"/>
    </source>
</evidence>
<organism evidence="1 2">
    <name type="scientific">Bradyrhizobium erythrophlei</name>
    <dbReference type="NCBI Taxonomy" id="1437360"/>
    <lineage>
        <taxon>Bacteria</taxon>
        <taxon>Pseudomonadati</taxon>
        <taxon>Pseudomonadota</taxon>
        <taxon>Alphaproteobacteria</taxon>
        <taxon>Hyphomicrobiales</taxon>
        <taxon>Nitrobacteraceae</taxon>
        <taxon>Bradyrhizobium</taxon>
    </lineage>
</organism>
<accession>A0A1M5QQR7</accession>
<dbReference type="EMBL" id="LT670817">
    <property type="protein sequence ID" value="SHH16296.1"/>
    <property type="molecule type" value="Genomic_DNA"/>
</dbReference>
<evidence type="ECO:0000313" key="1">
    <source>
        <dbReference type="EMBL" id="SHH16296.1"/>
    </source>
</evidence>